<dbReference type="Gene3D" id="1.20.120.20">
    <property type="entry name" value="Apolipoprotein"/>
    <property type="match status" value="1"/>
</dbReference>
<organism evidence="9 10">
    <name type="scientific">Riccia fluitans</name>
    <dbReference type="NCBI Taxonomy" id="41844"/>
    <lineage>
        <taxon>Eukaryota</taxon>
        <taxon>Viridiplantae</taxon>
        <taxon>Streptophyta</taxon>
        <taxon>Embryophyta</taxon>
        <taxon>Marchantiophyta</taxon>
        <taxon>Marchantiopsida</taxon>
        <taxon>Marchantiidae</taxon>
        <taxon>Marchantiales</taxon>
        <taxon>Ricciaceae</taxon>
        <taxon>Riccia</taxon>
    </lineage>
</organism>
<evidence type="ECO:0000256" key="1">
    <source>
        <dbReference type="ARBA" id="ARBA00004370"/>
    </source>
</evidence>
<evidence type="ECO:0000256" key="5">
    <source>
        <dbReference type="SAM" id="MobiDB-lite"/>
    </source>
</evidence>
<feature type="chain" id="PRO_5044753388" description="TMEM205-like domain-containing protein" evidence="7">
    <location>
        <begin position="26"/>
        <end position="964"/>
    </location>
</feature>
<feature type="region of interest" description="Disordered" evidence="5">
    <location>
        <begin position="378"/>
        <end position="398"/>
    </location>
</feature>
<feature type="compositionally biased region" description="Basic and acidic residues" evidence="5">
    <location>
        <begin position="385"/>
        <end position="398"/>
    </location>
</feature>
<dbReference type="PANTHER" id="PTHR47652:SF3">
    <property type="entry name" value="MITOCHONDRIAL IMPORT INNER MEMBRANE TRANSLOCASE SUBUNIT TIM44"/>
    <property type="match status" value="1"/>
</dbReference>
<dbReference type="InterPro" id="IPR025423">
    <property type="entry name" value="TMEM205-like"/>
</dbReference>
<accession>A0ABD1ZF49</accession>
<evidence type="ECO:0000256" key="2">
    <source>
        <dbReference type="ARBA" id="ARBA00022692"/>
    </source>
</evidence>
<evidence type="ECO:0000256" key="3">
    <source>
        <dbReference type="ARBA" id="ARBA00022989"/>
    </source>
</evidence>
<evidence type="ECO:0000256" key="7">
    <source>
        <dbReference type="SAM" id="SignalP"/>
    </source>
</evidence>
<keyword evidence="4 6" id="KW-0472">Membrane</keyword>
<name>A0ABD1ZF49_9MARC</name>
<feature type="compositionally biased region" description="Basic and acidic residues" evidence="5">
    <location>
        <begin position="898"/>
        <end position="910"/>
    </location>
</feature>
<keyword evidence="3 6" id="KW-1133">Transmembrane helix</keyword>
<dbReference type="EMBL" id="JBHFFA010000001">
    <property type="protein sequence ID" value="KAL2650063.1"/>
    <property type="molecule type" value="Genomic_DNA"/>
</dbReference>
<keyword evidence="10" id="KW-1185">Reference proteome</keyword>
<keyword evidence="2 6" id="KW-0812">Transmembrane</keyword>
<evidence type="ECO:0000259" key="8">
    <source>
        <dbReference type="Pfam" id="PF13664"/>
    </source>
</evidence>
<gene>
    <name evidence="9" type="ORF">R1flu_018191</name>
</gene>
<reference evidence="9 10" key="1">
    <citation type="submission" date="2024-09" db="EMBL/GenBank/DDBJ databases">
        <title>Chromosome-scale assembly of Riccia fluitans.</title>
        <authorList>
            <person name="Paukszto L."/>
            <person name="Sawicki J."/>
            <person name="Karawczyk K."/>
            <person name="Piernik-Szablinska J."/>
            <person name="Szczecinska M."/>
            <person name="Mazdziarz M."/>
        </authorList>
    </citation>
    <scope>NUCLEOTIDE SEQUENCE [LARGE SCALE GENOMIC DNA]</scope>
    <source>
        <strain evidence="9">Rf_01</strain>
        <tissue evidence="9">Aerial parts of the thallus</tissue>
    </source>
</reference>
<comment type="caution">
    <text evidence="9">The sequence shown here is derived from an EMBL/GenBank/DDBJ whole genome shotgun (WGS) entry which is preliminary data.</text>
</comment>
<evidence type="ECO:0000256" key="4">
    <source>
        <dbReference type="ARBA" id="ARBA00023136"/>
    </source>
</evidence>
<dbReference type="AlphaFoldDB" id="A0ABD1ZF49"/>
<proteinExistence type="predicted"/>
<protein>
    <recommendedName>
        <fullName evidence="8">TMEM205-like domain-containing protein</fullName>
    </recommendedName>
</protein>
<feature type="signal peptide" evidence="7">
    <location>
        <begin position="1"/>
        <end position="25"/>
    </location>
</feature>
<sequence length="964" mass="104150">MVSNREAKMMNIMAMWMLLPCLVTAMVLSGVETSHPLKAAQEASKQSVEYAADAARKTGEGIRQTVSSGVQSTGEFANSAMGAVKDTSQAGLEKIGLATPEKSTFEQWEEGLQAAKEKATAATSKGARDTGADTSTFDLSKLSAREKFENLRKYGQIVPPSTADIIRTKAADTYDATKDTAADAARKTGEGIRQTVSAGVQLTGEFANSAMDAVKDTSQAGLEKIGLATPEKSTLEQWEDGLQAAKEKATAATARGARDRADDTSNFDLSKLSAREKFENLRKYGQVEPPSTADIIKTKAADTYDATKDTADRAADAAKDTLTGARETIRKGAQNSARAAEAFKDTLAGAGEKMQDGAQYTYRSAEEAAAAAKEKLQSAAGSLKKGSEDSVRYGSEKSSDTADFVSDLAARIANSVQENVNAAGSKAYDTAGSAKDATVDTMGTAYEYAADALKQASGQTDGFSRRSEESDQSYAEALRLATLQAAEILRRRGSQVYDTAGSTKDAAYESAANALKKTREQSKTGYENAVDALERTGGLVTGEEADERYTDKLKKATEHGAEVIKKRGEDAMKYMPNVGQGLSMGEELGGDLQREASEQVEPGGQITGDYGQKAKETIVGGGEDRRASWRKVFLDQVGIREEEDLSRYDVVIGNVKGYWKGDYWQAPGIYRKAGEAVTGAAVGTQEAATSMKNKLSESMHNIGDRIRDLREKGSGLVHETVETTKGKARQGVEDSGDSISRMEGKLNDTVLPEVKEGVCKENPLVSTVKWLGYTVVAWLLSSVKAAHLLSFCSTYGSSVWVTFISGYLLSKSLGRQQYGFVQSRMVPTYLRLIAVGQALCLLLYMALRPWNHASRTEKLQHFNLWGILVSTLVNLFFIEPRATKTLFEKLKLEKEEGSRVEEEAAKRGSDLRAPASSTESPVEQHSEEVKQKFGLLHGVSSILNLLGLMGETWHLWYISRILAL</sequence>
<keyword evidence="7" id="KW-0732">Signal</keyword>
<feature type="domain" description="TMEM205-like" evidence="8">
    <location>
        <begin position="789"/>
        <end position="888"/>
    </location>
</feature>
<feature type="transmembrane region" description="Helical" evidence="6">
    <location>
        <begin position="859"/>
        <end position="878"/>
    </location>
</feature>
<feature type="transmembrane region" description="Helical" evidence="6">
    <location>
        <begin position="788"/>
        <end position="809"/>
    </location>
</feature>
<dbReference type="GO" id="GO:0016020">
    <property type="term" value="C:membrane"/>
    <property type="evidence" value="ECO:0007669"/>
    <property type="project" value="UniProtKB-SubCell"/>
</dbReference>
<dbReference type="PANTHER" id="PTHR47652">
    <property type="entry name" value="MITOCHONDRIAL IMPORT INNER MEMBRANE TRANSLOCASE SUBUNIT TIM44"/>
    <property type="match status" value="1"/>
</dbReference>
<evidence type="ECO:0000313" key="10">
    <source>
        <dbReference type="Proteomes" id="UP001605036"/>
    </source>
</evidence>
<dbReference type="Pfam" id="PF13664">
    <property type="entry name" value="DUF4149"/>
    <property type="match status" value="1"/>
</dbReference>
<comment type="subcellular location">
    <subcellularLocation>
        <location evidence="1">Membrane</location>
    </subcellularLocation>
</comment>
<feature type="transmembrane region" description="Helical" evidence="6">
    <location>
        <begin position="829"/>
        <end position="847"/>
    </location>
</feature>
<evidence type="ECO:0000256" key="6">
    <source>
        <dbReference type="SAM" id="Phobius"/>
    </source>
</evidence>
<feature type="region of interest" description="Disordered" evidence="5">
    <location>
        <begin position="898"/>
        <end position="925"/>
    </location>
</feature>
<evidence type="ECO:0000313" key="9">
    <source>
        <dbReference type="EMBL" id="KAL2650063.1"/>
    </source>
</evidence>
<dbReference type="Proteomes" id="UP001605036">
    <property type="component" value="Unassembled WGS sequence"/>
</dbReference>